<name>A0A543EDI7_9MICO</name>
<dbReference type="Pfam" id="PF07702">
    <property type="entry name" value="UTRA"/>
    <property type="match status" value="1"/>
</dbReference>
<dbReference type="RefSeq" id="WP_141896358.1">
    <property type="nucleotide sequence ID" value="NZ_BAABLH010000004.1"/>
</dbReference>
<keyword evidence="6" id="KW-1185">Reference proteome</keyword>
<dbReference type="InterPro" id="IPR036390">
    <property type="entry name" value="WH_DNA-bd_sf"/>
</dbReference>
<dbReference type="InterPro" id="IPR011663">
    <property type="entry name" value="UTRA"/>
</dbReference>
<feature type="domain" description="HTH gntR-type" evidence="4">
    <location>
        <begin position="16"/>
        <end position="87"/>
    </location>
</feature>
<dbReference type="PROSITE" id="PS50949">
    <property type="entry name" value="HTH_GNTR"/>
    <property type="match status" value="1"/>
</dbReference>
<dbReference type="OrthoDB" id="7363114at2"/>
<keyword evidence="2" id="KW-0238">DNA-binding</keyword>
<dbReference type="PANTHER" id="PTHR44846:SF1">
    <property type="entry name" value="MANNOSYL-D-GLYCERATE TRANSPORT_METABOLISM SYSTEM REPRESSOR MNGR-RELATED"/>
    <property type="match status" value="1"/>
</dbReference>
<dbReference type="EMBL" id="VFPE01000007">
    <property type="protein sequence ID" value="TQM19665.1"/>
    <property type="molecule type" value="Genomic_DNA"/>
</dbReference>
<dbReference type="InterPro" id="IPR050679">
    <property type="entry name" value="Bact_HTH_transcr_reg"/>
</dbReference>
<dbReference type="Proteomes" id="UP000320235">
    <property type="component" value="Unassembled WGS sequence"/>
</dbReference>
<comment type="caution">
    <text evidence="5">The sequence shown here is derived from an EMBL/GenBank/DDBJ whole genome shotgun (WGS) entry which is preliminary data.</text>
</comment>
<sequence>MSREQNVAVADLGLPALRSDRPKGDQLREILEGLADSLGPGALLPSDRALAEHFGVARQTVRAEVGRLVADGVLVNRPARGTFAAPVPPRPLVVGRSFSHDMRARGMTPGSEVLELDILAATGRTAELLEVEAGTSAMRLVRLRTADGAPMGIERSFVSLARFPGIERTDFARASLYDTLQERWGVRTRTVSATAGAVEPEADEAHRLGIPRTQPCLLIRSVQRDGDGGVIEAGRSIYRGDRYDLDVSYTLAR</sequence>
<organism evidence="5 6">
    <name type="scientific">Microbacterium kyungheense</name>
    <dbReference type="NCBI Taxonomy" id="1263636"/>
    <lineage>
        <taxon>Bacteria</taxon>
        <taxon>Bacillati</taxon>
        <taxon>Actinomycetota</taxon>
        <taxon>Actinomycetes</taxon>
        <taxon>Micrococcales</taxon>
        <taxon>Microbacteriaceae</taxon>
        <taxon>Microbacterium</taxon>
    </lineage>
</organism>
<dbReference type="GO" id="GO:0003700">
    <property type="term" value="F:DNA-binding transcription factor activity"/>
    <property type="evidence" value="ECO:0007669"/>
    <property type="project" value="InterPro"/>
</dbReference>
<evidence type="ECO:0000256" key="2">
    <source>
        <dbReference type="ARBA" id="ARBA00023125"/>
    </source>
</evidence>
<dbReference type="SUPFAM" id="SSF46785">
    <property type="entry name" value="Winged helix' DNA-binding domain"/>
    <property type="match status" value="1"/>
</dbReference>
<evidence type="ECO:0000256" key="3">
    <source>
        <dbReference type="ARBA" id="ARBA00023163"/>
    </source>
</evidence>
<dbReference type="InterPro" id="IPR000524">
    <property type="entry name" value="Tscrpt_reg_HTH_GntR"/>
</dbReference>
<dbReference type="InterPro" id="IPR028978">
    <property type="entry name" value="Chorismate_lyase_/UTRA_dom_sf"/>
</dbReference>
<dbReference type="PRINTS" id="PR00035">
    <property type="entry name" value="HTHGNTR"/>
</dbReference>
<gene>
    <name evidence="5" type="ORF">FB391_3500</name>
</gene>
<dbReference type="InterPro" id="IPR036388">
    <property type="entry name" value="WH-like_DNA-bd_sf"/>
</dbReference>
<dbReference type="GO" id="GO:0045892">
    <property type="term" value="P:negative regulation of DNA-templated transcription"/>
    <property type="evidence" value="ECO:0007669"/>
    <property type="project" value="TreeGrafter"/>
</dbReference>
<dbReference type="SUPFAM" id="SSF64288">
    <property type="entry name" value="Chorismate lyase-like"/>
    <property type="match status" value="1"/>
</dbReference>
<evidence type="ECO:0000256" key="1">
    <source>
        <dbReference type="ARBA" id="ARBA00023015"/>
    </source>
</evidence>
<keyword evidence="3" id="KW-0804">Transcription</keyword>
<dbReference type="Pfam" id="PF00392">
    <property type="entry name" value="GntR"/>
    <property type="match status" value="1"/>
</dbReference>
<evidence type="ECO:0000313" key="5">
    <source>
        <dbReference type="EMBL" id="TQM19665.1"/>
    </source>
</evidence>
<evidence type="ECO:0000259" key="4">
    <source>
        <dbReference type="PROSITE" id="PS50949"/>
    </source>
</evidence>
<dbReference type="AlphaFoldDB" id="A0A543EDI7"/>
<dbReference type="Gene3D" id="3.40.1410.10">
    <property type="entry name" value="Chorismate lyase-like"/>
    <property type="match status" value="1"/>
</dbReference>
<keyword evidence="1" id="KW-0805">Transcription regulation</keyword>
<dbReference type="Gene3D" id="1.10.10.10">
    <property type="entry name" value="Winged helix-like DNA-binding domain superfamily/Winged helix DNA-binding domain"/>
    <property type="match status" value="1"/>
</dbReference>
<proteinExistence type="predicted"/>
<dbReference type="PANTHER" id="PTHR44846">
    <property type="entry name" value="MANNOSYL-D-GLYCERATE TRANSPORT/METABOLISM SYSTEM REPRESSOR MNGR-RELATED"/>
    <property type="match status" value="1"/>
</dbReference>
<evidence type="ECO:0000313" key="6">
    <source>
        <dbReference type="Proteomes" id="UP000320235"/>
    </source>
</evidence>
<reference evidence="5 6" key="1">
    <citation type="submission" date="2019-06" db="EMBL/GenBank/DDBJ databases">
        <title>Sequencing the genomes of 1000 actinobacteria strains.</title>
        <authorList>
            <person name="Klenk H.-P."/>
        </authorList>
    </citation>
    <scope>NUCLEOTIDE SEQUENCE [LARGE SCALE GENOMIC DNA]</scope>
    <source>
        <strain evidence="5 6">DSM 105492</strain>
    </source>
</reference>
<protein>
    <submittedName>
        <fullName evidence="5">GntR family transcriptional regulator</fullName>
    </submittedName>
</protein>
<dbReference type="SMART" id="SM00866">
    <property type="entry name" value="UTRA"/>
    <property type="match status" value="1"/>
</dbReference>
<accession>A0A543EDI7</accession>
<dbReference type="GO" id="GO:0003677">
    <property type="term" value="F:DNA binding"/>
    <property type="evidence" value="ECO:0007669"/>
    <property type="project" value="UniProtKB-KW"/>
</dbReference>